<evidence type="ECO:0000256" key="7">
    <source>
        <dbReference type="SAM" id="Phobius"/>
    </source>
</evidence>
<feature type="transmembrane region" description="Helical" evidence="7">
    <location>
        <begin position="397"/>
        <end position="416"/>
    </location>
</feature>
<evidence type="ECO:0000256" key="5">
    <source>
        <dbReference type="ARBA" id="ARBA00022989"/>
    </source>
</evidence>
<feature type="transmembrane region" description="Helical" evidence="7">
    <location>
        <begin position="468"/>
        <end position="491"/>
    </location>
</feature>
<organism evidence="9 10">
    <name type="scientific">Galleria mellonella</name>
    <name type="common">Greater wax moth</name>
    <dbReference type="NCBI Taxonomy" id="7137"/>
    <lineage>
        <taxon>Eukaryota</taxon>
        <taxon>Metazoa</taxon>
        <taxon>Ecdysozoa</taxon>
        <taxon>Arthropoda</taxon>
        <taxon>Hexapoda</taxon>
        <taxon>Insecta</taxon>
        <taxon>Pterygota</taxon>
        <taxon>Neoptera</taxon>
        <taxon>Endopterygota</taxon>
        <taxon>Lepidoptera</taxon>
        <taxon>Glossata</taxon>
        <taxon>Ditrysia</taxon>
        <taxon>Pyraloidea</taxon>
        <taxon>Pyralidae</taxon>
        <taxon>Galleriinae</taxon>
        <taxon>Galleria</taxon>
    </lineage>
</organism>
<dbReference type="SUPFAM" id="SSF52540">
    <property type="entry name" value="P-loop containing nucleoside triphosphate hydrolases"/>
    <property type="match status" value="2"/>
</dbReference>
<dbReference type="InterPro" id="IPR056264">
    <property type="entry name" value="R2_ABCA1-4-like"/>
</dbReference>
<feature type="transmembrane region" description="Helical" evidence="7">
    <location>
        <begin position="901"/>
        <end position="922"/>
    </location>
</feature>
<feature type="domain" description="ABC transporter" evidence="8">
    <location>
        <begin position="1364"/>
        <end position="1599"/>
    </location>
</feature>
<dbReference type="GeneID" id="113521792"/>
<evidence type="ECO:0000313" key="9">
    <source>
        <dbReference type="Proteomes" id="UP001652740"/>
    </source>
</evidence>
<dbReference type="Pfam" id="PF12698">
    <property type="entry name" value="ABC2_membrane_3"/>
    <property type="match status" value="2"/>
</dbReference>
<name>A0ABM3MX75_GALME</name>
<feature type="transmembrane region" description="Helical" evidence="7">
    <location>
        <begin position="369"/>
        <end position="390"/>
    </location>
</feature>
<dbReference type="InterPro" id="IPR027417">
    <property type="entry name" value="P-loop_NTPase"/>
</dbReference>
<keyword evidence="3" id="KW-0547">Nucleotide-binding</keyword>
<protein>
    <submittedName>
        <fullName evidence="10">Retinal-specific phospholipid-transporting ATPase ABCA4-like isoform X1</fullName>
    </submittedName>
</protein>
<keyword evidence="4" id="KW-0067">ATP-binding</keyword>
<accession>A0ABM3MX75</accession>
<evidence type="ECO:0000256" key="3">
    <source>
        <dbReference type="ARBA" id="ARBA00022741"/>
    </source>
</evidence>
<dbReference type="Gene3D" id="3.40.50.300">
    <property type="entry name" value="P-loop containing nucleotide triphosphate hydrolases"/>
    <property type="match status" value="2"/>
</dbReference>
<gene>
    <name evidence="10" type="primary">LOC113521792</name>
</gene>
<evidence type="ECO:0000313" key="10">
    <source>
        <dbReference type="RefSeq" id="XP_052755959.1"/>
    </source>
</evidence>
<feature type="transmembrane region" description="Helical" evidence="7">
    <location>
        <begin position="1182"/>
        <end position="1201"/>
    </location>
</feature>
<dbReference type="PANTHER" id="PTHR19229:SF250">
    <property type="entry name" value="ABC TRANSPORTER DOMAIN-CONTAINING PROTEIN-RELATED"/>
    <property type="match status" value="1"/>
</dbReference>
<comment type="subcellular location">
    <subcellularLocation>
        <location evidence="1">Membrane</location>
        <topology evidence="1">Multi-pass membrane protein</topology>
    </subcellularLocation>
</comment>
<keyword evidence="9" id="KW-1185">Reference proteome</keyword>
<feature type="transmembrane region" description="Helical" evidence="7">
    <location>
        <begin position="1152"/>
        <end position="1175"/>
    </location>
</feature>
<dbReference type="InterPro" id="IPR003593">
    <property type="entry name" value="AAA+_ATPase"/>
</dbReference>
<keyword evidence="2 7" id="KW-0812">Transmembrane</keyword>
<dbReference type="InterPro" id="IPR003439">
    <property type="entry name" value="ABC_transporter-like_ATP-bd"/>
</dbReference>
<dbReference type="InterPro" id="IPR013525">
    <property type="entry name" value="ABC2_TM"/>
</dbReference>
<dbReference type="CDD" id="cd03263">
    <property type="entry name" value="ABC_subfamily_A"/>
    <property type="match status" value="1"/>
</dbReference>
<proteinExistence type="predicted"/>
<feature type="transmembrane region" description="Helical" evidence="7">
    <location>
        <begin position="328"/>
        <end position="349"/>
    </location>
</feature>
<sequence>MFLLRRTHTATQHSQQPNRVDVMTNTVGRVACYSDPSVDRIHITVVTASKQTLNKDNRYPITTKATLIVLLWKQGIVRLSRFLHTGIEWSSTTLFFIILFFLKNELMPPTSTYIGECDNVKSTEEKFMEEYKTPRFILYTPPNNVTNQLMAMTAKILQLENNTYNLEHSVRGYYPAVNDASIMNYMKGMKDDEAIVIFQNNGSFPWKLNYTIRMKTPFQTNIYESMDGSFVPHMQFGTVYESFAKLQWAIDKSYLEMRTGDTVNQTITMQEFPFVSDEGNEYIELICTILTITCFVSLVLVFVFLISRLVEERISGIQELMKMIGVSSYLLGISHIIFTLPGGLAYSFIGTIVLTTTPNPYVAHSTFLLIYLALLLHFFTVIAMAFAASYIARNSQYVVTVAVFTYVVLWIPSRLLSNLTMDWRLLWITGLLPHMPCYWFWEELGKLEAFGQGVTLSTMMSSHSIHSAPVFVGFLLMILQCFIFFALAWYLNHVLPGKYGHAKPWNFIFKHCGKKVDPTIIYDDEMVNLKQFESEYFENSPMGIKPGIKIDNVSKNFQKTQALKDVSFNAYEGEITVLLGQNGAGKTTLMSIITGMMSASSGKVYVNGNDTTVNHDEVRRDIGLCPQHNLFFTDLTVLKHVVFFFKLKGYRSHKAYSDAEELLKNLGLEEKLHSGVTELSGGMKRRVQLACALAGGSSVLVLDEPTSGLDVETRRALWDQLLSLRGSRTVLLTTHFLEEADALADRVALLTSGHLCAYATPMFLKKAIGSGYRLSLTFTGDNKRADVENIITSHVKDAAFKQESFNTIIYDLPSKDSDKFAAMFNALEGKREELNIKNIGVGVTNLEEVFLKLSAIEKTPAEDETDGNAITPIKIDGFRLWARQFSTLFKRQVKYIISKKYSFLLLQIILPILLICIFTRTYNDEVDQSSSNMARLMNLELYNKMVDKRALYNVDMRGQRARTDVKLCCGTTVEQSTDIIGDIIRIGKEDKLEYNKYLIGIEINDTDAKILYTTTVRHAVPVAMNAFSNVLAMELLRTNEPIISTYNHPIEDEDYHHRIILQHPKSQVMTMAWALTVLFIIQASCINFVSLPSAERISGARHIHVMSGCPPPLYWLTSLAAHMSVTLFGLVLPALAAAAALDTDHTLHQPSLLWAFAVILFLGSLSFFAIMYLISFNFNEKIASVLLIGLLILFGCMTPSIKNASEMLSVSQARDAWYYAARLAGALLPPHAATEGALRAAQVARLNAYCHLNRHRCPRLLVPDNGFDAQRCCEKNQNPRCYFCIDDFSPGAAMITLFLQFIVYMSLVLAMEYGLFNILKDRLFNWRTYFTTYTGDEAELDPKVRAEEVTASNLINNQHSDKAIVVYSIHKRYPKTIGRSCHAVKGISFVVEKGKCFGLLGVNGAGKSTTFKMLSAEECVSHGQVRIGHTPLSRWSTQPSQQLSYCPQFFGLDEFLTGRENLELLLILRGFNDDDIEREVQHWIDIVGLSKYADVAVSMYSGGCVRRLGAAATLAGGAPLALLDEPSAGVDPAARRRLHRALRRALARRRALLVTSHSMDEMEALCDRIGIMSEGTLKALDTPTGLRASHATGHTLVLKLRPDAAAAATTATISDADGEDSSLLNKHSDETDGREVNNLKEKLGALFSDNVPTDEHKTMLRYRITETRNYSELFDQLEQLKSSCPIIEDYSITETTLEEVFLSFAKNNKSNKSDNPV</sequence>
<dbReference type="InterPro" id="IPR017871">
    <property type="entry name" value="ABC_transporter-like_CS"/>
</dbReference>
<dbReference type="PROSITE" id="PS00211">
    <property type="entry name" value="ABC_TRANSPORTER_1"/>
    <property type="match status" value="1"/>
</dbReference>
<reference evidence="10" key="1">
    <citation type="submission" date="2025-08" db="UniProtKB">
        <authorList>
            <consortium name="RefSeq"/>
        </authorList>
    </citation>
    <scope>IDENTIFICATION</scope>
    <source>
        <tissue evidence="10">Whole larvae</tissue>
    </source>
</reference>
<feature type="domain" description="ABC transporter" evidence="8">
    <location>
        <begin position="548"/>
        <end position="777"/>
    </location>
</feature>
<dbReference type="Pfam" id="PF23321">
    <property type="entry name" value="R1_ABCA1"/>
    <property type="match status" value="1"/>
</dbReference>
<evidence type="ECO:0000256" key="6">
    <source>
        <dbReference type="ARBA" id="ARBA00023136"/>
    </source>
</evidence>
<dbReference type="PANTHER" id="PTHR19229">
    <property type="entry name" value="ATP-BINDING CASSETTE TRANSPORTER SUBFAMILY A ABCA"/>
    <property type="match status" value="1"/>
</dbReference>
<evidence type="ECO:0000259" key="8">
    <source>
        <dbReference type="PROSITE" id="PS50893"/>
    </source>
</evidence>
<evidence type="ECO:0000256" key="2">
    <source>
        <dbReference type="ARBA" id="ARBA00022692"/>
    </source>
</evidence>
<feature type="transmembrane region" description="Helical" evidence="7">
    <location>
        <begin position="1113"/>
        <end position="1140"/>
    </location>
</feature>
<feature type="transmembrane region" description="Helical" evidence="7">
    <location>
        <begin position="1297"/>
        <end position="1319"/>
    </location>
</feature>
<feature type="transmembrane region" description="Helical" evidence="7">
    <location>
        <begin position="1071"/>
        <end position="1092"/>
    </location>
</feature>
<keyword evidence="6 7" id="KW-0472">Membrane</keyword>
<evidence type="ECO:0000256" key="1">
    <source>
        <dbReference type="ARBA" id="ARBA00004141"/>
    </source>
</evidence>
<feature type="transmembrane region" description="Helical" evidence="7">
    <location>
        <begin position="282"/>
        <end position="307"/>
    </location>
</feature>
<dbReference type="Proteomes" id="UP001652740">
    <property type="component" value="Unplaced"/>
</dbReference>
<dbReference type="InterPro" id="IPR026082">
    <property type="entry name" value="ABCA"/>
</dbReference>
<dbReference type="Pfam" id="PF00005">
    <property type="entry name" value="ABC_tran"/>
    <property type="match status" value="2"/>
</dbReference>
<dbReference type="RefSeq" id="XP_052755959.1">
    <property type="nucleotide sequence ID" value="XM_052899999.1"/>
</dbReference>
<dbReference type="PROSITE" id="PS50893">
    <property type="entry name" value="ABC_TRANSPORTER_2"/>
    <property type="match status" value="2"/>
</dbReference>
<evidence type="ECO:0000256" key="4">
    <source>
        <dbReference type="ARBA" id="ARBA00022840"/>
    </source>
</evidence>
<keyword evidence="5 7" id="KW-1133">Transmembrane helix</keyword>
<dbReference type="SMART" id="SM00382">
    <property type="entry name" value="AAA"/>
    <property type="match status" value="2"/>
</dbReference>